<dbReference type="RefSeq" id="WP_185004269.1">
    <property type="nucleotide sequence ID" value="NZ_BAAAUI010000028.1"/>
</dbReference>
<dbReference type="InterPro" id="IPR049796">
    <property type="entry name" value="CdiI_Ct-like"/>
</dbReference>
<evidence type="ECO:0000313" key="2">
    <source>
        <dbReference type="Proteomes" id="UP000533598"/>
    </source>
</evidence>
<evidence type="ECO:0000313" key="1">
    <source>
        <dbReference type="EMBL" id="MBB4678435.1"/>
    </source>
</evidence>
<proteinExistence type="predicted"/>
<evidence type="ECO:0008006" key="3">
    <source>
        <dbReference type="Google" id="ProtNLM"/>
    </source>
</evidence>
<protein>
    <recommendedName>
        <fullName evidence="3">HEAT repeat domain-containing protein</fullName>
    </recommendedName>
</protein>
<name>A0A7W7CC63_9PSEU</name>
<comment type="caution">
    <text evidence="1">The sequence shown here is derived from an EMBL/GenBank/DDBJ whole genome shotgun (WGS) entry which is preliminary data.</text>
</comment>
<sequence>MTDADEAEMARWRADRLAELNGPEEWPALDALLSLTYYEPDRVWLERLLVERLDPGYGQVRMLAVTCLGHVGRLHREISPEVVEVLRGLLGDPELGGVAEDALGDIEMFVGRPFDD</sequence>
<organism evidence="1 2">
    <name type="scientific">Crossiella cryophila</name>
    <dbReference type="NCBI Taxonomy" id="43355"/>
    <lineage>
        <taxon>Bacteria</taxon>
        <taxon>Bacillati</taxon>
        <taxon>Actinomycetota</taxon>
        <taxon>Actinomycetes</taxon>
        <taxon>Pseudonocardiales</taxon>
        <taxon>Pseudonocardiaceae</taxon>
        <taxon>Crossiella</taxon>
    </lineage>
</organism>
<keyword evidence="2" id="KW-1185">Reference proteome</keyword>
<accession>A0A7W7CC63</accession>
<reference evidence="1 2" key="1">
    <citation type="submission" date="2020-08" db="EMBL/GenBank/DDBJ databases">
        <title>Sequencing the genomes of 1000 actinobacteria strains.</title>
        <authorList>
            <person name="Klenk H.-P."/>
        </authorList>
    </citation>
    <scope>NUCLEOTIDE SEQUENCE [LARGE SCALE GENOMIC DNA]</scope>
    <source>
        <strain evidence="1 2">DSM 44230</strain>
    </source>
</reference>
<dbReference type="Proteomes" id="UP000533598">
    <property type="component" value="Unassembled WGS sequence"/>
</dbReference>
<dbReference type="AlphaFoldDB" id="A0A7W7CC63"/>
<dbReference type="EMBL" id="JACHMH010000001">
    <property type="protein sequence ID" value="MBB4678435.1"/>
    <property type="molecule type" value="Genomic_DNA"/>
</dbReference>
<gene>
    <name evidence="1" type="ORF">HNR67_004553</name>
</gene>
<dbReference type="CDD" id="cd20694">
    <property type="entry name" value="CdiI_Ct-like"/>
    <property type="match status" value="1"/>
</dbReference>